<dbReference type="PANTHER" id="PTHR30024:SF47">
    <property type="entry name" value="TAURINE-BINDING PERIPLASMIC PROTEIN"/>
    <property type="match status" value="1"/>
</dbReference>
<dbReference type="PATRIC" id="fig|926562.3.peg.3379"/>
<dbReference type="PANTHER" id="PTHR30024">
    <property type="entry name" value="ALIPHATIC SULFONATES-BINDING PROTEIN-RELATED"/>
    <property type="match status" value="1"/>
</dbReference>
<comment type="similarity">
    <text evidence="2">Belongs to the bacterial solute-binding protein SsuA/TauA family.</text>
</comment>
<dbReference type="InterPro" id="IPR054364">
    <property type="entry name" value="Ca3427-like_PBP2"/>
</dbReference>
<dbReference type="EMBL" id="CP003156">
    <property type="protein sequence ID" value="AEV34308.1"/>
    <property type="molecule type" value="Genomic_DNA"/>
</dbReference>
<protein>
    <submittedName>
        <fullName evidence="5">ABC-type nitrate/sulfonate/bicarbonate transport system, periplasmic component</fullName>
    </submittedName>
</protein>
<dbReference type="KEGG" id="oho:Oweho_3357"/>
<dbReference type="GO" id="GO:0042597">
    <property type="term" value="C:periplasmic space"/>
    <property type="evidence" value="ECO:0007669"/>
    <property type="project" value="UniProtKB-SubCell"/>
</dbReference>
<sequence length="292" mass="32286">MKTIRCAGVPEHFNFPWQLALRSGDFESAGINLNWQNAGGGTGAMAKDLQEGKVDLAVMLTEGAITEIVGGNPSRIVSTYVQSPLNWGVHTSAKASISNVSDAVNKPFAISRYNSGSHLMAYVYGKNKGFDLGHNDFNLVQNLDGARHSLKENPEQLFLWEKYTTKPLVDCGEFKIIDHCPTPWPSFVIVVRKEFLLENEQLIDAVLGIVKKHTEILTANPEAASLIANEYHLEEGDAKAWYETVSWELSNDVDENMLVGVSEVLSDLDILVRPLHNVEVRNRLLHSMGVGV</sequence>
<dbReference type="AlphaFoldDB" id="G8R4Z4"/>
<proteinExistence type="inferred from homology"/>
<evidence type="ECO:0000256" key="2">
    <source>
        <dbReference type="ARBA" id="ARBA00010742"/>
    </source>
</evidence>
<dbReference type="Proteomes" id="UP000005631">
    <property type="component" value="Chromosome"/>
</dbReference>
<dbReference type="SUPFAM" id="SSF53850">
    <property type="entry name" value="Periplasmic binding protein-like II"/>
    <property type="match status" value="1"/>
</dbReference>
<dbReference type="STRING" id="926562.Oweho_3357"/>
<organism evidence="5 6">
    <name type="scientific">Owenweeksia hongkongensis (strain DSM 17368 / CIP 108786 / JCM 12287 / NRRL B-23963 / UST20020801)</name>
    <dbReference type="NCBI Taxonomy" id="926562"/>
    <lineage>
        <taxon>Bacteria</taxon>
        <taxon>Pseudomonadati</taxon>
        <taxon>Bacteroidota</taxon>
        <taxon>Flavobacteriia</taxon>
        <taxon>Flavobacteriales</taxon>
        <taxon>Owenweeksiaceae</taxon>
        <taxon>Owenweeksia</taxon>
    </lineage>
</organism>
<name>G8R4Z4_OWEHD</name>
<accession>G8R4Z4</accession>
<comment type="subcellular location">
    <subcellularLocation>
        <location evidence="1">Periplasm</location>
    </subcellularLocation>
</comment>
<evidence type="ECO:0000256" key="1">
    <source>
        <dbReference type="ARBA" id="ARBA00004418"/>
    </source>
</evidence>
<dbReference type="HOGENOM" id="CLU_061316_0_0_10"/>
<evidence type="ECO:0000256" key="3">
    <source>
        <dbReference type="ARBA" id="ARBA00022729"/>
    </source>
</evidence>
<evidence type="ECO:0000313" key="5">
    <source>
        <dbReference type="EMBL" id="AEV34308.1"/>
    </source>
</evidence>
<dbReference type="eggNOG" id="COG0715">
    <property type="taxonomic scope" value="Bacteria"/>
</dbReference>
<gene>
    <name evidence="5" type="ordered locus">Oweho_3357</name>
</gene>
<dbReference type="RefSeq" id="WP_014203655.1">
    <property type="nucleotide sequence ID" value="NC_016599.1"/>
</dbReference>
<dbReference type="Pfam" id="PF22384">
    <property type="entry name" value="PBP2_Ca3427_like"/>
    <property type="match status" value="1"/>
</dbReference>
<dbReference type="OrthoDB" id="6191474at2"/>
<dbReference type="CDD" id="cd13637">
    <property type="entry name" value="PBP2_Ca3427_like"/>
    <property type="match status" value="1"/>
</dbReference>
<feature type="domain" description="Ca3427-like PBP 2" evidence="4">
    <location>
        <begin position="87"/>
        <end position="178"/>
    </location>
</feature>
<reference evidence="5 6" key="1">
    <citation type="journal article" date="2012" name="Stand. Genomic Sci.">
        <title>Genome sequence of the orange-pigmented seawater bacterium Owenweeksia hongkongensis type strain (UST20020801(T)).</title>
        <authorList>
            <person name="Riedel T."/>
            <person name="Held B."/>
            <person name="Nolan M."/>
            <person name="Lucas S."/>
            <person name="Lapidus A."/>
            <person name="Tice H."/>
            <person name="Del Rio T.G."/>
            <person name="Cheng J.F."/>
            <person name="Han C."/>
            <person name="Tapia R."/>
            <person name="Goodwin L.A."/>
            <person name="Pitluck S."/>
            <person name="Liolios K."/>
            <person name="Mavromatis K."/>
            <person name="Pagani I."/>
            <person name="Ivanova N."/>
            <person name="Mikhailova N."/>
            <person name="Pati A."/>
            <person name="Chen A."/>
            <person name="Palaniappan K."/>
            <person name="Rohde M."/>
            <person name="Tindall B.J."/>
            <person name="Detter J.C."/>
            <person name="Goker M."/>
            <person name="Woyke T."/>
            <person name="Bristow J."/>
            <person name="Eisen J.A."/>
            <person name="Markowitz V."/>
            <person name="Hugenholtz P."/>
            <person name="Klenk H.P."/>
            <person name="Kyrpides N.C."/>
        </authorList>
    </citation>
    <scope>NUCLEOTIDE SEQUENCE</scope>
    <source>
        <strain evidence="6">DSM 17368 / JCM 12287 / NRRL B-23963</strain>
    </source>
</reference>
<evidence type="ECO:0000313" key="6">
    <source>
        <dbReference type="Proteomes" id="UP000005631"/>
    </source>
</evidence>
<keyword evidence="3" id="KW-0732">Signal</keyword>
<dbReference type="Gene3D" id="3.40.190.10">
    <property type="entry name" value="Periplasmic binding protein-like II"/>
    <property type="match status" value="2"/>
</dbReference>
<keyword evidence="6" id="KW-1185">Reference proteome</keyword>
<evidence type="ECO:0000259" key="4">
    <source>
        <dbReference type="Pfam" id="PF22384"/>
    </source>
</evidence>